<evidence type="ECO:0000313" key="12">
    <source>
        <dbReference type="Proteomes" id="UP000006383"/>
    </source>
</evidence>
<dbReference type="CDD" id="cd01034">
    <property type="entry name" value="EriC_like"/>
    <property type="match status" value="1"/>
</dbReference>
<dbReference type="GO" id="GO:0005254">
    <property type="term" value="F:chloride channel activity"/>
    <property type="evidence" value="ECO:0007669"/>
    <property type="project" value="UniProtKB-KW"/>
</dbReference>
<dbReference type="Gene3D" id="1.10.3080.10">
    <property type="entry name" value="Clc chloride channel"/>
    <property type="match status" value="1"/>
</dbReference>
<accession>A0A0H3ARR9</accession>
<evidence type="ECO:0000256" key="2">
    <source>
        <dbReference type="ARBA" id="ARBA00022448"/>
    </source>
</evidence>
<gene>
    <name evidence="11" type="ordered locus">BOV_A0318</name>
</gene>
<keyword evidence="8" id="KW-0868">Chloride</keyword>
<keyword evidence="5" id="KW-0406">Ion transport</keyword>
<dbReference type="InterPro" id="IPR001807">
    <property type="entry name" value="ClC"/>
</dbReference>
<dbReference type="SUPFAM" id="SSF81340">
    <property type="entry name" value="Clc chloride channel"/>
    <property type="match status" value="1"/>
</dbReference>
<feature type="transmembrane region" description="Helical" evidence="10">
    <location>
        <begin position="365"/>
        <end position="386"/>
    </location>
</feature>
<feature type="transmembrane region" description="Helical" evidence="10">
    <location>
        <begin position="278"/>
        <end position="300"/>
    </location>
</feature>
<evidence type="ECO:0000256" key="7">
    <source>
        <dbReference type="ARBA" id="ARBA00023173"/>
    </source>
</evidence>
<dbReference type="EMBL" id="CP000709">
    <property type="protein sequence ID" value="ABQ62428.1"/>
    <property type="molecule type" value="Genomic_DNA"/>
</dbReference>
<keyword evidence="6 10" id="KW-0472">Membrane</keyword>
<proteinExistence type="predicted"/>
<dbReference type="KEGG" id="bov:BOV_A0318"/>
<protein>
    <submittedName>
        <fullName evidence="11">Voltage gated chloride channel family protein</fullName>
    </submittedName>
</protein>
<evidence type="ECO:0000256" key="6">
    <source>
        <dbReference type="ARBA" id="ARBA00023136"/>
    </source>
</evidence>
<evidence type="ECO:0000256" key="5">
    <source>
        <dbReference type="ARBA" id="ARBA00023065"/>
    </source>
</evidence>
<comment type="subcellular location">
    <subcellularLocation>
        <location evidence="1">Membrane</location>
        <topology evidence="1">Multi-pass membrane protein</topology>
    </subcellularLocation>
</comment>
<keyword evidence="12" id="KW-1185">Reference proteome</keyword>
<reference evidence="12" key="1">
    <citation type="journal article" date="2009" name="PLoS ONE">
        <title>Genome degradation in Brucella ovis corresponds with narrowing of its host range and tissue tropism.</title>
        <authorList>
            <person name="Tsolis R.M."/>
            <person name="Seshadri R."/>
            <person name="Santos R.L."/>
            <person name="Sangari F.J."/>
            <person name="Lobo J.M."/>
            <person name="de Jong M.F."/>
            <person name="Ren Q."/>
            <person name="Myers G."/>
            <person name="Brinkac L.M."/>
            <person name="Nelson W.C."/>
            <person name="Deboy R.T."/>
            <person name="Angiuoli S."/>
            <person name="Khouri H."/>
            <person name="Dimitrov G."/>
            <person name="Robinson J.R."/>
            <person name="Mulligan S."/>
            <person name="Walker R.L."/>
            <person name="Elzer P.E."/>
            <person name="Hassan K.A."/>
            <person name="Paulsen I.T."/>
        </authorList>
    </citation>
    <scope>NUCLEOTIDE SEQUENCE [LARGE SCALE GENOMIC DNA]</scope>
    <source>
        <strain evidence="12">ATCC 25840 / 63/290 / NCTC 10512</strain>
    </source>
</reference>
<feature type="transmembrane region" description="Helical" evidence="10">
    <location>
        <begin position="106"/>
        <end position="127"/>
    </location>
</feature>
<dbReference type="HOGENOM" id="CLU_015263_6_0_5"/>
<sequence>MNWHWLVTRLYPNGKPFGYKFQLRITICMVKHTQPKEGQVRKSYKRVPVIRRSHAMWMSPRVWKPRLVFWCGALAIGIISVGFAEAADIAQDWFHSLTSGSPLRAWLPLLITPLGFMFCSWVALVWFPNSGGSGIPQAIAARHLNDHEDRSLLLSIRVATGKIVLTIIGLFCGASIGREGPTVQIGASIMLQAARFGGMEKARGLILAGSAAGIAAAFNTPLAGIVFAIEEMGRAYAARTNGLVLSAVILAGLASLGLVGNYNYFGFTTVTASTGKDWILTIACGIFGGAFGAAFSALALNMGRRVRRRVQKAPLRNMVIFAGICGLLVALIGIASGGMTFGAGYDQARSAVEGATLPPFYFVEKFTVGLLSMISGIPGGIFAPSLSVGAGLGSTIGLLLGTSASLAAVLGMAGYFAGAVQAPMTAFVIILEMTGNHSNVIPLMCASMLGYGTARLISHEPLYHALSRIFVADILRQRRAREKTIQPELT</sequence>
<feature type="transmembrane region" description="Helical" evidence="10">
    <location>
        <begin position="67"/>
        <end position="86"/>
    </location>
</feature>
<dbReference type="InterPro" id="IPR014743">
    <property type="entry name" value="Cl-channel_core"/>
</dbReference>
<dbReference type="PANTHER" id="PTHR43427">
    <property type="entry name" value="CHLORIDE CHANNEL PROTEIN CLC-E"/>
    <property type="match status" value="1"/>
</dbReference>
<feature type="transmembrane region" description="Helical" evidence="10">
    <location>
        <begin position="152"/>
        <end position="176"/>
    </location>
</feature>
<feature type="transmembrane region" description="Helical" evidence="10">
    <location>
        <begin position="241"/>
        <end position="258"/>
    </location>
</feature>
<evidence type="ECO:0000256" key="4">
    <source>
        <dbReference type="ARBA" id="ARBA00022989"/>
    </source>
</evidence>
<keyword evidence="3 10" id="KW-0812">Transmembrane</keyword>
<organism evidence="11 12">
    <name type="scientific">Brucella ovis (strain ATCC 25840 / 63/290 / NCTC 10512)</name>
    <dbReference type="NCBI Taxonomy" id="444178"/>
    <lineage>
        <taxon>Bacteria</taxon>
        <taxon>Pseudomonadati</taxon>
        <taxon>Pseudomonadota</taxon>
        <taxon>Alphaproteobacteria</taxon>
        <taxon>Hyphomicrobiales</taxon>
        <taxon>Brucellaceae</taxon>
        <taxon>Brucella/Ochrobactrum group</taxon>
        <taxon>Brucella</taxon>
    </lineage>
</organism>
<keyword evidence="9" id="KW-0407">Ion channel</keyword>
<dbReference type="PRINTS" id="PR00762">
    <property type="entry name" value="CLCHANNEL"/>
</dbReference>
<evidence type="ECO:0000256" key="8">
    <source>
        <dbReference type="ARBA" id="ARBA00023214"/>
    </source>
</evidence>
<feature type="transmembrane region" description="Helical" evidence="10">
    <location>
        <begin position="205"/>
        <end position="229"/>
    </location>
</feature>
<dbReference type="InterPro" id="IPR050368">
    <property type="entry name" value="ClC-type_chloride_channel"/>
</dbReference>
<evidence type="ECO:0000256" key="9">
    <source>
        <dbReference type="ARBA" id="ARBA00023303"/>
    </source>
</evidence>
<dbReference type="AlphaFoldDB" id="A0A0H3ARR9"/>
<keyword evidence="7" id="KW-0869">Chloride channel</keyword>
<feature type="transmembrane region" description="Helical" evidence="10">
    <location>
        <begin position="398"/>
        <end position="420"/>
    </location>
</feature>
<name>A0A0H3ARR9_BRUO2</name>
<dbReference type="Pfam" id="PF00654">
    <property type="entry name" value="Voltage_CLC"/>
    <property type="match status" value="1"/>
</dbReference>
<evidence type="ECO:0000313" key="11">
    <source>
        <dbReference type="EMBL" id="ABQ62428.1"/>
    </source>
</evidence>
<keyword evidence="2" id="KW-0813">Transport</keyword>
<keyword evidence="4 10" id="KW-1133">Transmembrane helix</keyword>
<dbReference type="Proteomes" id="UP000006383">
    <property type="component" value="Chromosome II"/>
</dbReference>
<dbReference type="GO" id="GO:0034707">
    <property type="term" value="C:chloride channel complex"/>
    <property type="evidence" value="ECO:0007669"/>
    <property type="project" value="UniProtKB-KW"/>
</dbReference>
<feature type="transmembrane region" description="Helical" evidence="10">
    <location>
        <begin position="320"/>
        <end position="345"/>
    </location>
</feature>
<evidence type="ECO:0000256" key="3">
    <source>
        <dbReference type="ARBA" id="ARBA00022692"/>
    </source>
</evidence>
<evidence type="ECO:0000256" key="10">
    <source>
        <dbReference type="SAM" id="Phobius"/>
    </source>
</evidence>
<dbReference type="PANTHER" id="PTHR43427:SF6">
    <property type="entry name" value="CHLORIDE CHANNEL PROTEIN CLC-E"/>
    <property type="match status" value="1"/>
</dbReference>
<evidence type="ECO:0000256" key="1">
    <source>
        <dbReference type="ARBA" id="ARBA00004141"/>
    </source>
</evidence>